<proteinExistence type="predicted"/>
<feature type="domain" description="K Homology" evidence="4">
    <location>
        <begin position="429"/>
        <end position="499"/>
    </location>
</feature>
<feature type="compositionally biased region" description="Polar residues" evidence="3">
    <location>
        <begin position="292"/>
        <end position="309"/>
    </location>
</feature>
<reference evidence="5" key="1">
    <citation type="submission" date="2016-05" db="EMBL/GenBank/DDBJ databases">
        <authorList>
            <person name="Lavstsen T."/>
            <person name="Jespersen J.S."/>
        </authorList>
    </citation>
    <scope>NUCLEOTIDE SEQUENCE [LARGE SCALE GENOMIC DNA]</scope>
</reference>
<dbReference type="FunFam" id="3.30.310.210:FF:000004">
    <property type="entry name" value="RNA-binding protein, putative"/>
    <property type="match status" value="1"/>
</dbReference>
<feature type="compositionally biased region" description="Low complexity" evidence="3">
    <location>
        <begin position="33"/>
        <end position="54"/>
    </location>
</feature>
<dbReference type="CDD" id="cd22436">
    <property type="entry name" value="KH-I_NOVA_rpt2"/>
    <property type="match status" value="1"/>
</dbReference>
<dbReference type="SUPFAM" id="SSF54791">
    <property type="entry name" value="Eukaryotic type KH-domain (KH-domain type I)"/>
    <property type="match status" value="5"/>
</dbReference>
<keyword evidence="2" id="KW-0694">RNA-binding</keyword>
<organism evidence="5 8">
    <name type="scientific">Plasmodium ovale curtisi</name>
    <dbReference type="NCBI Taxonomy" id="864141"/>
    <lineage>
        <taxon>Eukaryota</taxon>
        <taxon>Sar</taxon>
        <taxon>Alveolata</taxon>
        <taxon>Apicomplexa</taxon>
        <taxon>Aconoidasida</taxon>
        <taxon>Haemosporida</taxon>
        <taxon>Plasmodiidae</taxon>
        <taxon>Plasmodium</taxon>
        <taxon>Plasmodium (Plasmodium)</taxon>
    </lineage>
</organism>
<dbReference type="CDD" id="cd00105">
    <property type="entry name" value="KH-I"/>
    <property type="match status" value="1"/>
</dbReference>
<evidence type="ECO:0000259" key="4">
    <source>
        <dbReference type="SMART" id="SM00322"/>
    </source>
</evidence>
<feature type="domain" description="K Homology" evidence="4">
    <location>
        <begin position="58"/>
        <end position="139"/>
    </location>
</feature>
<feature type="domain" description="K Homology" evidence="4">
    <location>
        <begin position="348"/>
        <end position="423"/>
    </location>
</feature>
<evidence type="ECO:0000313" key="7">
    <source>
        <dbReference type="Proteomes" id="UP000078546"/>
    </source>
</evidence>
<feature type="compositionally biased region" description="Basic and acidic residues" evidence="3">
    <location>
        <begin position="611"/>
        <end position="632"/>
    </location>
</feature>
<evidence type="ECO:0000256" key="3">
    <source>
        <dbReference type="SAM" id="MobiDB-lite"/>
    </source>
</evidence>
<feature type="compositionally biased region" description="Low complexity" evidence="3">
    <location>
        <begin position="242"/>
        <end position="255"/>
    </location>
</feature>
<dbReference type="PROSITE" id="PS50084">
    <property type="entry name" value="KH_TYPE_1"/>
    <property type="match status" value="4"/>
</dbReference>
<evidence type="ECO:0000256" key="1">
    <source>
        <dbReference type="ARBA" id="ARBA00022737"/>
    </source>
</evidence>
<keyword evidence="1" id="KW-0677">Repeat</keyword>
<evidence type="ECO:0000313" key="6">
    <source>
        <dbReference type="EMBL" id="SBS95555.1"/>
    </source>
</evidence>
<reference evidence="7 8" key="2">
    <citation type="submission" date="2016-05" db="EMBL/GenBank/DDBJ databases">
        <authorList>
            <person name="Naeem Raeece"/>
        </authorList>
    </citation>
    <scope>NUCLEOTIDE SEQUENCE [LARGE SCALE GENOMIC DNA]</scope>
</reference>
<sequence>MIKQKRSYAHIDNEGGSSNNSEDESSFKRQRNNSHSSNRSYASMNDDYDNDNIINGSPNSSVEMRIPYCLLLPNRAIGYVIGKSGSNVREIEKMCGAIIKCQKEFDVSVYPPPSEKILTIFGKKENKKKALELVLGKSKTVMDFQEEDGKESIVIIVPTRSIPIIIGQKGSKISALSEQSACEINVHKDDVPGIKDKAIFIKSKKISKIIDCIGIIYDLLEDIVENGILNISEFPGVPKNGNINSNNSNNSNNNNVLMNAPNGGHGNCNMSSVGPVGGVSTVGAIGGHQRGIGNNSGSSHNIVHNSSKYSSMKKNDNSFENFHMEEYDNFSVPREKNLLLHKLGKEVSSCVIRFVLDVETTAWIIGKAGCHIKEIRTITGAGAVIVDAPNNIENVQTCDRILTLSGSAENKYNALKLIVRQMEEREKNINNSMRMLVPGKAASFLIGRKGSIIKYITEQSGSQIQVAKNKESENEKLVLISGSPESKILASILVLQKLEEYDNPAIAREGLLIPLNDVYYNGNASKHTSMKKGGQPPTKGMHTGNAIRGATHKNSMHNDRYFASSSVPNHGQGHSGQNGHHSLSDHSGHSGHNGLHGPSGHSGHHNISDQNGHHSLGDHDNHNNMNDHHGAMDDGLDSSGFANYHYENDPPHQNLGNSSHGGGGGMSGISNNPMKNPNDMKDKVEKMFLHQIYKSFPISSLPKILSVKQPYTIELNMPDVYLETFDAQNKNGKSLIEEIIEKSGCNISICTDSNDSSSYTFNLSITGSPLSNSLAILMIQAKIFQFDWSNNALYEYAPFAKLYYETEWKTVESKWLTKFHALHILTIVVAKGGPFYFMAESQNGKMKKIKNMAKLNDINKRHWEIGGKQMSRRCLPLLSPSHGGQVISHFKLKRAFVFKNSSL</sequence>
<dbReference type="InterPro" id="IPR036612">
    <property type="entry name" value="KH_dom_type_1_sf"/>
</dbReference>
<feature type="region of interest" description="Disordered" evidence="3">
    <location>
        <begin position="526"/>
        <end position="680"/>
    </location>
</feature>
<feature type="compositionally biased region" description="Low complexity" evidence="3">
    <location>
        <begin position="590"/>
        <end position="601"/>
    </location>
</feature>
<dbReference type="Proteomes" id="UP000078546">
    <property type="component" value="Unassembled WGS sequence"/>
</dbReference>
<gene>
    <name evidence="6" type="ORF">POVCU1_029800</name>
    <name evidence="5" type="ORF">POVCU2_0032370</name>
</gene>
<dbReference type="Gene3D" id="3.30.1370.10">
    <property type="entry name" value="K Homology domain, type 1"/>
    <property type="match status" value="2"/>
</dbReference>
<evidence type="ECO:0000256" key="2">
    <source>
        <dbReference type="PROSITE-ProRule" id="PRU00117"/>
    </source>
</evidence>
<dbReference type="AlphaFoldDB" id="A0A1A8W379"/>
<protein>
    <submittedName>
        <fullName evidence="5">RNA-binding protein, putative</fullName>
    </submittedName>
</protein>
<accession>A0A1A8W379</accession>
<dbReference type="SMART" id="SM00322">
    <property type="entry name" value="KH"/>
    <property type="match status" value="4"/>
</dbReference>
<evidence type="ECO:0000313" key="5">
    <source>
        <dbReference type="EMBL" id="SBS85600.1"/>
    </source>
</evidence>
<dbReference type="InterPro" id="IPR047276">
    <property type="entry name" value="KH-I_NOVA_rpt2"/>
</dbReference>
<dbReference type="Pfam" id="PF00013">
    <property type="entry name" value="KH_1"/>
    <property type="match status" value="4"/>
</dbReference>
<dbReference type="InterPro" id="IPR004088">
    <property type="entry name" value="KH_dom_type_1"/>
</dbReference>
<feature type="region of interest" description="Disordered" evidence="3">
    <location>
        <begin position="1"/>
        <end position="54"/>
    </location>
</feature>
<feature type="region of interest" description="Disordered" evidence="3">
    <location>
        <begin position="290"/>
        <end position="309"/>
    </location>
</feature>
<dbReference type="PANTHER" id="PTHR10288">
    <property type="entry name" value="KH DOMAIN CONTAINING RNA BINDING PROTEIN"/>
    <property type="match status" value="1"/>
</dbReference>
<evidence type="ECO:0000313" key="8">
    <source>
        <dbReference type="Proteomes" id="UP000078560"/>
    </source>
</evidence>
<feature type="domain" description="K Homology" evidence="4">
    <location>
        <begin position="149"/>
        <end position="221"/>
    </location>
</feature>
<feature type="region of interest" description="Disordered" evidence="3">
    <location>
        <begin position="242"/>
        <end position="261"/>
    </location>
</feature>
<name>A0A1A8W379_PLAOA</name>
<dbReference type="GO" id="GO:0003723">
    <property type="term" value="F:RNA binding"/>
    <property type="evidence" value="ECO:0007669"/>
    <property type="project" value="UniProtKB-UniRule"/>
</dbReference>
<dbReference type="EMBL" id="FLQV01000546">
    <property type="protein sequence ID" value="SBS95555.1"/>
    <property type="molecule type" value="Genomic_DNA"/>
</dbReference>
<feature type="compositionally biased region" description="Low complexity" evidence="3">
    <location>
        <begin position="569"/>
        <end position="581"/>
    </location>
</feature>
<dbReference type="EMBL" id="FLQU01000433">
    <property type="protein sequence ID" value="SBS85600.1"/>
    <property type="molecule type" value="Genomic_DNA"/>
</dbReference>
<dbReference type="Gene3D" id="3.30.310.210">
    <property type="match status" value="1"/>
</dbReference>
<dbReference type="InterPro" id="IPR004087">
    <property type="entry name" value="KH_dom"/>
</dbReference>
<dbReference type="Proteomes" id="UP000078560">
    <property type="component" value="Unassembled WGS sequence"/>
</dbReference>